<proteinExistence type="predicted"/>
<dbReference type="Proteomes" id="UP000091820">
    <property type="component" value="Unassembled WGS sequence"/>
</dbReference>
<name>A0A1A9WX75_9MUSC</name>
<reference evidence="2" key="2">
    <citation type="submission" date="2020-05" db="UniProtKB">
        <authorList>
            <consortium name="EnsemblMetazoa"/>
        </authorList>
    </citation>
    <scope>IDENTIFICATION</scope>
    <source>
        <strain evidence="2">IAEA</strain>
    </source>
</reference>
<feature type="compositionally biased region" description="Basic and acidic residues" evidence="1">
    <location>
        <begin position="963"/>
        <end position="981"/>
    </location>
</feature>
<feature type="region of interest" description="Disordered" evidence="1">
    <location>
        <begin position="153"/>
        <end position="183"/>
    </location>
</feature>
<feature type="compositionally biased region" description="Basic residues" evidence="1">
    <location>
        <begin position="1122"/>
        <end position="1134"/>
    </location>
</feature>
<feature type="compositionally biased region" description="Low complexity" evidence="1">
    <location>
        <begin position="420"/>
        <end position="440"/>
    </location>
</feature>
<organism evidence="2 3">
    <name type="scientific">Glossina brevipalpis</name>
    <dbReference type="NCBI Taxonomy" id="37001"/>
    <lineage>
        <taxon>Eukaryota</taxon>
        <taxon>Metazoa</taxon>
        <taxon>Ecdysozoa</taxon>
        <taxon>Arthropoda</taxon>
        <taxon>Hexapoda</taxon>
        <taxon>Insecta</taxon>
        <taxon>Pterygota</taxon>
        <taxon>Neoptera</taxon>
        <taxon>Endopterygota</taxon>
        <taxon>Diptera</taxon>
        <taxon>Brachycera</taxon>
        <taxon>Muscomorpha</taxon>
        <taxon>Hippoboscoidea</taxon>
        <taxon>Glossinidae</taxon>
        <taxon>Glossina</taxon>
    </lineage>
</organism>
<evidence type="ECO:0000313" key="3">
    <source>
        <dbReference type="Proteomes" id="UP000091820"/>
    </source>
</evidence>
<protein>
    <submittedName>
        <fullName evidence="2">Uncharacterized protein</fullName>
    </submittedName>
</protein>
<evidence type="ECO:0000256" key="1">
    <source>
        <dbReference type="SAM" id="MobiDB-lite"/>
    </source>
</evidence>
<feature type="region of interest" description="Disordered" evidence="1">
    <location>
        <begin position="913"/>
        <end position="995"/>
    </location>
</feature>
<feature type="region of interest" description="Disordered" evidence="1">
    <location>
        <begin position="211"/>
        <end position="252"/>
    </location>
</feature>
<feature type="compositionally biased region" description="Basic residues" evidence="1">
    <location>
        <begin position="1104"/>
        <end position="1115"/>
    </location>
</feature>
<keyword evidence="3" id="KW-1185">Reference proteome</keyword>
<feature type="region of interest" description="Disordered" evidence="1">
    <location>
        <begin position="1091"/>
        <end position="1188"/>
    </location>
</feature>
<feature type="compositionally biased region" description="Polar residues" evidence="1">
    <location>
        <begin position="858"/>
        <end position="869"/>
    </location>
</feature>
<feature type="compositionally biased region" description="Polar residues" evidence="1">
    <location>
        <begin position="1289"/>
        <end position="1307"/>
    </location>
</feature>
<dbReference type="STRING" id="37001.A0A1A9WX75"/>
<feature type="compositionally biased region" description="Acidic residues" evidence="1">
    <location>
        <begin position="925"/>
        <end position="962"/>
    </location>
</feature>
<feature type="compositionally biased region" description="Polar residues" evidence="1">
    <location>
        <begin position="80"/>
        <end position="92"/>
    </location>
</feature>
<feature type="region of interest" description="Disordered" evidence="1">
    <location>
        <begin position="36"/>
        <end position="92"/>
    </location>
</feature>
<feature type="region of interest" description="Disordered" evidence="1">
    <location>
        <begin position="1278"/>
        <end position="1354"/>
    </location>
</feature>
<sequence>MSRFRESNELYIGQQKSVAKECQVVVKDRACSPYRPISYLTKGNESVTTSSSEDEEQETLEEDITSSSGSTSSDFEGFTDTEQIQEQQGSSEVIQVHTHFKLRIPYKSAKEQNNTDVKGGLKAIQFQGNGNDSERTLYHKIVEEDKNIHMRREKKISLPPIKRLKQQNENSDKIPIHLETSPEQIVEISSDSEISPRNQKRPQFNNKASLSLSHQNQKATPGNNKCSPESPSEFPATSPSNPQQYTKSGKYTSRSILLKNTLPSDSFERKLAMITARRPPMTLKEKIESWRCDVELSDVEDVNAFDDEFKRYEEFKKKQWRQIRKDKRDLGQEYESDLVKFDFTEFRKKMFNVVKEEFQTRDAGGNNSETDTSESVRIMDDKPSTSAVALQQRLINFSQRISRHSPDSVQHRCAKDTTKKSPISTTPPCSTSSSEKSATTLDSRKRNEQKKTQNHDKLLRQSSSERISNQYHLQLRQLKSCNPLNQQRNERKCDILSAPNTQFRQCSELLKENKISAHSPVNAENLKSVFKLHQLTCETDNGLQPIDNKINDRKGLIQMRLDFSENKKSLNLKEKMQELFKDPIIAHNDVIGSKNNKSAIKSSLYKQKKISCESSPVDEENERTISEEYFEEQQPRTVNYGEDNLESACHQQYEFCNYLGLTGMSTATAVANAVAELAQCNLARRSMRVLRLQQKERQENNQKKAEHSPMVLKQKQLKEMKKREKSGEMLKKVLFNEEFVEDTSETPLLDLRSLKTDQNPTIGFKSLAQPSATIVKNEPEIKILCHINASNKEEAEQKTKVYLKEIALPLRDNLKRHLEQRNLLLEDSQTKFKECDDSIIKKKRIKVDEGTGKPKSITDLTEQPSTSRQAAAHAVVQKEPNEILSSSSPSASSQSNISRIQLKLTRSCCNIQQEHRSSERNIEHIEDDDDETDDNDDDDDEDSDNDDDDNGDDDETDDEAEESLEKESVRELRKSDNKKTNIESVGDGLDNNEARKKCTNTLTSILRTTHASSRRAPSLPANPQQMHQNIQAALEASRKTKPSIYILHSMDSNTKLKSSKSVKIDDKTTNKSQISDTTPVKSIKRVEVLKQMKSPFADNDRPTKKARSPKNKKFKVASSYKRTSKRSLHKRKLILIKTMKTKEIERKKRNNKEKVSDDQKSTKSEKTSVKSNDLKVQPYTKAGSPSTHYQSFRKSFAHFNPSPKSGNLHRYANAANGAFEKYLRGGHKENILSHQSLNSKSSAPPIISRNVSSKKVSMKLSNKLKYAKICLRRAQAQILRTNPKEKQTKPGQNLTKFRTPQTKPFTSRKQEDPKSPIPDIKQLPANKQEPPKQPQPEFQNPSQSNTKDKQSENDNVVVSSTTNLYDERPIMTGAVDVGVKSSYVVMGKSPTHTEEKGTQKCGTIRLLNANANRHLNVMVNPLRMELGNVLHIYYELDTLIVIQEYMISFWKYSKILNVLCKHSLSDKNNKVSPDYSVAYNSQNNNLLSPRPTIDIREPTSSLNPEERYKNEWIMLGELPYLTNDAEISTPYANRICVHNSIPIYIEMRGRYLPHNQRICNLITVYINIYYYHDEDMIVKSSSINLDTVQSEINQICYTTITDSRYFVLTWPQENILGKTRTGLCKYSITPQLDTLASIRDFKSMRHIISYLECMDDDKLIGFGGTHITIWNHRSGDVLMNYDVAMSMGMNIGSIYYPSHDIEQNDMLLLFQYRYPEILVLALKISHITPSYRLLHTFSLSNTDFSTVTSAINTGDHIALTDENDRELWINCSNPCQLAYMPAAKGKRFYVRHRAQFIELTTHTLNVDTLSNLFLKLAAGLT</sequence>
<feature type="compositionally biased region" description="Basic and acidic residues" evidence="1">
    <location>
        <begin position="913"/>
        <end position="924"/>
    </location>
</feature>
<feature type="region of interest" description="Disordered" evidence="1">
    <location>
        <begin position="850"/>
        <end position="897"/>
    </location>
</feature>
<feature type="compositionally biased region" description="Basic and acidic residues" evidence="1">
    <location>
        <begin position="1140"/>
        <end position="1168"/>
    </location>
</feature>
<evidence type="ECO:0000313" key="2">
    <source>
        <dbReference type="EnsemblMetazoa" id="GBRI035715-PA"/>
    </source>
</evidence>
<accession>A0A1A9WX75</accession>
<feature type="compositionally biased region" description="Basic and acidic residues" evidence="1">
    <location>
        <begin position="442"/>
        <end position="459"/>
    </location>
</feature>
<dbReference type="EnsemblMetazoa" id="GBRI035715-RA">
    <property type="protein sequence ID" value="GBRI035715-PA"/>
    <property type="gene ID" value="GBRI035715"/>
</dbReference>
<feature type="compositionally biased region" description="Basic and acidic residues" evidence="1">
    <location>
        <begin position="404"/>
        <end position="419"/>
    </location>
</feature>
<feature type="compositionally biased region" description="Acidic residues" evidence="1">
    <location>
        <begin position="52"/>
        <end position="64"/>
    </location>
</feature>
<dbReference type="VEuPathDB" id="VectorBase:GBRI035715"/>
<feature type="region of interest" description="Disordered" evidence="1">
    <location>
        <begin position="399"/>
        <end position="464"/>
    </location>
</feature>
<reference evidence="3" key="1">
    <citation type="submission" date="2014-03" db="EMBL/GenBank/DDBJ databases">
        <authorList>
            <person name="Aksoy S."/>
            <person name="Warren W."/>
            <person name="Wilson R.K."/>
        </authorList>
    </citation>
    <scope>NUCLEOTIDE SEQUENCE [LARGE SCALE GENOMIC DNA]</scope>
    <source>
        <strain evidence="3">IAEA</strain>
    </source>
</reference>
<feature type="compositionally biased region" description="Low complexity" evidence="1">
    <location>
        <begin position="885"/>
        <end position="897"/>
    </location>
</feature>